<keyword evidence="3" id="KW-0479">Metal-binding</keyword>
<dbReference type="Gene3D" id="3.90.190.20">
    <property type="entry name" value="Mur ligase, C-terminal domain"/>
    <property type="match status" value="1"/>
</dbReference>
<keyword evidence="2" id="KW-0436">Ligase</keyword>
<dbReference type="InterPro" id="IPR036615">
    <property type="entry name" value="Mur_ligase_C_dom_sf"/>
</dbReference>
<dbReference type="GO" id="GO:0046872">
    <property type="term" value="F:metal ion binding"/>
    <property type="evidence" value="ECO:0007669"/>
    <property type="project" value="UniProtKB-KW"/>
</dbReference>
<keyword evidence="5" id="KW-0067">ATP-binding</keyword>
<evidence type="ECO:0000256" key="3">
    <source>
        <dbReference type="ARBA" id="ARBA00022723"/>
    </source>
</evidence>
<dbReference type="AlphaFoldDB" id="A0A382EU66"/>
<reference evidence="8" key="1">
    <citation type="submission" date="2018-05" db="EMBL/GenBank/DDBJ databases">
        <authorList>
            <person name="Lanie J.A."/>
            <person name="Ng W.-L."/>
            <person name="Kazmierczak K.M."/>
            <person name="Andrzejewski T.M."/>
            <person name="Davidsen T.M."/>
            <person name="Wayne K.J."/>
            <person name="Tettelin H."/>
            <person name="Glass J.I."/>
            <person name="Rusch D."/>
            <person name="Podicherti R."/>
            <person name="Tsui H.-C.T."/>
            <person name="Winkler M.E."/>
        </authorList>
    </citation>
    <scope>NUCLEOTIDE SEQUENCE</scope>
</reference>
<dbReference type="PANTHER" id="PTHR11136">
    <property type="entry name" value="FOLYLPOLYGLUTAMATE SYNTHASE-RELATED"/>
    <property type="match status" value="1"/>
</dbReference>
<keyword evidence="4" id="KW-0547">Nucleotide-binding</keyword>
<sequence>IIKKKTEQTNSSLNYVPKCIKITSRKTTDHYQTFTATTETNKYNIKTSLLGKYQVENISLSILAAEKLIQKNYTISKQNIENGIAKTTWDGRLQIITKHKNTYFIDGAHNFHSTIQLIESLKEINKKKFILIFGVSSGHLYKSSIKSLASISKKIYFVKSRHPKAVPTSNFTKIINNTKTTYYKYPDVKSALIKLNNQNENILITGSLAIAGEALEYLNNITPELYPYL</sequence>
<name>A0A382EU66_9ZZZZ</name>
<evidence type="ECO:0000256" key="1">
    <source>
        <dbReference type="ARBA" id="ARBA00008276"/>
    </source>
</evidence>
<dbReference type="GO" id="GO:0004326">
    <property type="term" value="F:tetrahydrofolylpolyglutamate synthase activity"/>
    <property type="evidence" value="ECO:0007669"/>
    <property type="project" value="InterPro"/>
</dbReference>
<dbReference type="InterPro" id="IPR001645">
    <property type="entry name" value="Folylpolyglutamate_synth"/>
</dbReference>
<evidence type="ECO:0000256" key="5">
    <source>
        <dbReference type="ARBA" id="ARBA00022840"/>
    </source>
</evidence>
<dbReference type="SUPFAM" id="SSF53623">
    <property type="entry name" value="MurD-like peptide ligases, catalytic domain"/>
    <property type="match status" value="1"/>
</dbReference>
<protein>
    <recommendedName>
        <fullName evidence="7">Mur ligase C-terminal domain-containing protein</fullName>
    </recommendedName>
</protein>
<dbReference type="Pfam" id="PF02875">
    <property type="entry name" value="Mur_ligase_C"/>
    <property type="match status" value="1"/>
</dbReference>
<evidence type="ECO:0000259" key="7">
    <source>
        <dbReference type="Pfam" id="PF02875"/>
    </source>
</evidence>
<dbReference type="GO" id="GO:0005737">
    <property type="term" value="C:cytoplasm"/>
    <property type="evidence" value="ECO:0007669"/>
    <property type="project" value="TreeGrafter"/>
</dbReference>
<dbReference type="InterPro" id="IPR036565">
    <property type="entry name" value="Mur-like_cat_sf"/>
</dbReference>
<gene>
    <name evidence="8" type="ORF">METZ01_LOCUS206803</name>
</gene>
<dbReference type="GO" id="GO:0005524">
    <property type="term" value="F:ATP binding"/>
    <property type="evidence" value="ECO:0007669"/>
    <property type="project" value="UniProtKB-KW"/>
</dbReference>
<dbReference type="EMBL" id="UINC01046219">
    <property type="protein sequence ID" value="SVB53949.1"/>
    <property type="molecule type" value="Genomic_DNA"/>
</dbReference>
<dbReference type="PANTHER" id="PTHR11136:SF0">
    <property type="entry name" value="DIHYDROFOLATE SYNTHETASE-RELATED"/>
    <property type="match status" value="1"/>
</dbReference>
<dbReference type="Gene3D" id="3.40.1190.10">
    <property type="entry name" value="Mur-like, catalytic domain"/>
    <property type="match status" value="1"/>
</dbReference>
<feature type="non-terminal residue" evidence="8">
    <location>
        <position position="1"/>
    </location>
</feature>
<evidence type="ECO:0000256" key="4">
    <source>
        <dbReference type="ARBA" id="ARBA00022741"/>
    </source>
</evidence>
<proteinExistence type="inferred from homology"/>
<accession>A0A382EU66</accession>
<organism evidence="8">
    <name type="scientific">marine metagenome</name>
    <dbReference type="NCBI Taxonomy" id="408172"/>
    <lineage>
        <taxon>unclassified sequences</taxon>
        <taxon>metagenomes</taxon>
        <taxon>ecological metagenomes</taxon>
    </lineage>
</organism>
<comment type="similarity">
    <text evidence="1">Belongs to the folylpolyglutamate synthase family.</text>
</comment>
<dbReference type="InterPro" id="IPR004101">
    <property type="entry name" value="Mur_ligase_C"/>
</dbReference>
<evidence type="ECO:0000256" key="2">
    <source>
        <dbReference type="ARBA" id="ARBA00022598"/>
    </source>
</evidence>
<keyword evidence="6" id="KW-0460">Magnesium</keyword>
<evidence type="ECO:0000256" key="6">
    <source>
        <dbReference type="ARBA" id="ARBA00022842"/>
    </source>
</evidence>
<evidence type="ECO:0000313" key="8">
    <source>
        <dbReference type="EMBL" id="SVB53949.1"/>
    </source>
</evidence>
<feature type="domain" description="Mur ligase C-terminal" evidence="7">
    <location>
        <begin position="91"/>
        <end position="207"/>
    </location>
</feature>
<dbReference type="SUPFAM" id="SSF53244">
    <property type="entry name" value="MurD-like peptide ligases, peptide-binding domain"/>
    <property type="match status" value="1"/>
</dbReference>
<dbReference type="GO" id="GO:0008841">
    <property type="term" value="F:dihydrofolate synthase activity"/>
    <property type="evidence" value="ECO:0007669"/>
    <property type="project" value="TreeGrafter"/>
</dbReference>